<evidence type="ECO:0000313" key="9">
    <source>
        <dbReference type="Proteomes" id="UP000177082"/>
    </source>
</evidence>
<dbReference type="SUPFAM" id="SSF46992">
    <property type="entry name" value="Ribosomal protein S20"/>
    <property type="match status" value="1"/>
</dbReference>
<keyword evidence="2" id="KW-0694">RNA-binding</keyword>
<evidence type="ECO:0000256" key="5">
    <source>
        <dbReference type="ARBA" id="ARBA00035136"/>
    </source>
</evidence>
<proteinExistence type="predicted"/>
<accession>A0A1F8BHJ5</accession>
<dbReference type="Pfam" id="PF01649">
    <property type="entry name" value="Ribosomal_S20p"/>
    <property type="match status" value="1"/>
</dbReference>
<evidence type="ECO:0000256" key="4">
    <source>
        <dbReference type="ARBA" id="ARBA00023274"/>
    </source>
</evidence>
<evidence type="ECO:0000256" key="2">
    <source>
        <dbReference type="ARBA" id="ARBA00022884"/>
    </source>
</evidence>
<sequence>MPVTKTAKRAQRSSKRKENINKKLVTKLEVLLRVAQKSKKEKDIIAAVSTIDRTAKKHIIHKNKAARMKSSLSRLLPRKPRVKKSLPQKTKNSKKK</sequence>
<reference evidence="8 9" key="1">
    <citation type="journal article" date="2016" name="Nat. Commun.">
        <title>Thousands of microbial genomes shed light on interconnected biogeochemical processes in an aquifer system.</title>
        <authorList>
            <person name="Anantharaman K."/>
            <person name="Brown C.T."/>
            <person name="Hug L.A."/>
            <person name="Sharon I."/>
            <person name="Castelle C.J."/>
            <person name="Probst A.J."/>
            <person name="Thomas B.C."/>
            <person name="Singh A."/>
            <person name="Wilkins M.J."/>
            <person name="Karaoz U."/>
            <person name="Brodie E.L."/>
            <person name="Williams K.H."/>
            <person name="Hubbard S.S."/>
            <person name="Banfield J.F."/>
        </authorList>
    </citation>
    <scope>NUCLEOTIDE SEQUENCE [LARGE SCALE GENOMIC DNA]</scope>
</reference>
<comment type="caution">
    <text evidence="8">The sequence shown here is derived from an EMBL/GenBank/DDBJ whole genome shotgun (WGS) entry which is preliminary data.</text>
</comment>
<keyword evidence="4" id="KW-0687">Ribonucleoprotein</keyword>
<dbReference type="Proteomes" id="UP000177082">
    <property type="component" value="Unassembled WGS sequence"/>
</dbReference>
<evidence type="ECO:0000256" key="7">
    <source>
        <dbReference type="SAM" id="MobiDB-lite"/>
    </source>
</evidence>
<evidence type="ECO:0000256" key="3">
    <source>
        <dbReference type="ARBA" id="ARBA00022980"/>
    </source>
</evidence>
<dbReference type="EMBL" id="MGHF01000017">
    <property type="protein sequence ID" value="OGM63430.1"/>
    <property type="molecule type" value="Genomic_DNA"/>
</dbReference>
<dbReference type="GO" id="GO:0003735">
    <property type="term" value="F:structural constituent of ribosome"/>
    <property type="evidence" value="ECO:0007669"/>
    <property type="project" value="InterPro"/>
</dbReference>
<dbReference type="Gene3D" id="1.20.58.110">
    <property type="entry name" value="Ribosomal protein S20"/>
    <property type="match status" value="1"/>
</dbReference>
<feature type="region of interest" description="Disordered" evidence="7">
    <location>
        <begin position="63"/>
        <end position="96"/>
    </location>
</feature>
<name>A0A1F8BHJ5_9BACT</name>
<dbReference type="GO" id="GO:1990904">
    <property type="term" value="C:ribonucleoprotein complex"/>
    <property type="evidence" value="ECO:0007669"/>
    <property type="project" value="UniProtKB-KW"/>
</dbReference>
<dbReference type="AlphaFoldDB" id="A0A1F8BHJ5"/>
<dbReference type="GO" id="GO:0006412">
    <property type="term" value="P:translation"/>
    <property type="evidence" value="ECO:0007669"/>
    <property type="project" value="InterPro"/>
</dbReference>
<gene>
    <name evidence="8" type="ORF">A2961_03125</name>
</gene>
<feature type="compositionally biased region" description="Basic residues" evidence="7">
    <location>
        <begin position="76"/>
        <end position="96"/>
    </location>
</feature>
<evidence type="ECO:0000256" key="6">
    <source>
        <dbReference type="ARBA" id="ARBA00035343"/>
    </source>
</evidence>
<dbReference type="GO" id="GO:0005840">
    <property type="term" value="C:ribosome"/>
    <property type="evidence" value="ECO:0007669"/>
    <property type="project" value="UniProtKB-KW"/>
</dbReference>
<evidence type="ECO:0000256" key="1">
    <source>
        <dbReference type="ARBA" id="ARBA00022730"/>
    </source>
</evidence>
<keyword evidence="1" id="KW-0699">rRNA-binding</keyword>
<dbReference type="InterPro" id="IPR002583">
    <property type="entry name" value="Ribosomal_bS20"/>
</dbReference>
<protein>
    <recommendedName>
        <fullName evidence="5">Small ribosomal subunit protein bS20</fullName>
    </recommendedName>
    <alternativeName>
        <fullName evidence="6">30S ribosomal protein S20</fullName>
    </alternativeName>
</protein>
<evidence type="ECO:0000313" key="8">
    <source>
        <dbReference type="EMBL" id="OGM63430.1"/>
    </source>
</evidence>
<keyword evidence="3" id="KW-0689">Ribosomal protein</keyword>
<dbReference type="InterPro" id="IPR036510">
    <property type="entry name" value="Ribosomal_bS20_sf"/>
</dbReference>
<dbReference type="GO" id="GO:0019843">
    <property type="term" value="F:rRNA binding"/>
    <property type="evidence" value="ECO:0007669"/>
    <property type="project" value="UniProtKB-KW"/>
</dbReference>
<dbReference type="STRING" id="1802519.A2961_03125"/>
<organism evidence="8 9">
    <name type="scientific">Candidatus Woesebacteria bacterium RIFCSPLOWO2_01_FULL_39_21</name>
    <dbReference type="NCBI Taxonomy" id="1802519"/>
    <lineage>
        <taxon>Bacteria</taxon>
        <taxon>Candidatus Woeseibacteriota</taxon>
    </lineage>
</organism>
<dbReference type="NCBIfam" id="TIGR00029">
    <property type="entry name" value="S20"/>
    <property type="match status" value="1"/>
</dbReference>